<sequence>MKILLFWSLYEPRQVGGRSYKIKWVLLTSNDDGLITQLPQRSWSSVIPTSTIIKNTFPTHHSTISQC</sequence>
<protein>
    <submittedName>
        <fullName evidence="1">Uncharacterized protein</fullName>
    </submittedName>
</protein>
<dbReference type="Proteomes" id="UP000287972">
    <property type="component" value="Unassembled WGS sequence"/>
</dbReference>
<reference evidence="1 2" key="1">
    <citation type="submission" date="2017-06" db="EMBL/GenBank/DDBJ databases">
        <title>Comparative genomic analysis of Ambrosia Fusariam Clade fungi.</title>
        <authorList>
            <person name="Stajich J.E."/>
            <person name="Carrillo J."/>
            <person name="Kijimoto T."/>
            <person name="Eskalen A."/>
            <person name="O'Donnell K."/>
            <person name="Kasson M."/>
        </authorList>
    </citation>
    <scope>NUCLEOTIDE SEQUENCE [LARGE SCALE GENOMIC DNA]</scope>
    <source>
        <strain evidence="1 2">NRRL62606</strain>
    </source>
</reference>
<organism evidence="1 2">
    <name type="scientific">Fusarium floridanum</name>
    <dbReference type="NCBI Taxonomy" id="1325733"/>
    <lineage>
        <taxon>Eukaryota</taxon>
        <taxon>Fungi</taxon>
        <taxon>Dikarya</taxon>
        <taxon>Ascomycota</taxon>
        <taxon>Pezizomycotina</taxon>
        <taxon>Sordariomycetes</taxon>
        <taxon>Hypocreomycetidae</taxon>
        <taxon>Hypocreales</taxon>
        <taxon>Nectriaceae</taxon>
        <taxon>Fusarium</taxon>
        <taxon>Fusarium solani species complex</taxon>
    </lineage>
</organism>
<evidence type="ECO:0000313" key="1">
    <source>
        <dbReference type="EMBL" id="RSL82889.1"/>
    </source>
</evidence>
<dbReference type="EMBL" id="NKCL01000092">
    <property type="protein sequence ID" value="RSL82889.1"/>
    <property type="molecule type" value="Genomic_DNA"/>
</dbReference>
<accession>A0A428RZ86</accession>
<comment type="caution">
    <text evidence="1">The sequence shown here is derived from an EMBL/GenBank/DDBJ whole genome shotgun (WGS) entry which is preliminary data.</text>
</comment>
<name>A0A428RZ86_9HYPO</name>
<keyword evidence="2" id="KW-1185">Reference proteome</keyword>
<evidence type="ECO:0000313" key="2">
    <source>
        <dbReference type="Proteomes" id="UP000287972"/>
    </source>
</evidence>
<proteinExistence type="predicted"/>
<gene>
    <name evidence="1" type="ORF">CEP51_004853</name>
</gene>
<dbReference type="AlphaFoldDB" id="A0A428RZ86"/>